<proteinExistence type="inferred from homology"/>
<comment type="similarity">
    <text evidence="10">Belongs to the monovalent cation:proton antiporter 1 (CPA1) transporter (TC 2.A.36) family.</text>
</comment>
<dbReference type="GO" id="GO:0015385">
    <property type="term" value="F:sodium:proton antiporter activity"/>
    <property type="evidence" value="ECO:0007669"/>
    <property type="project" value="InterPro"/>
</dbReference>
<evidence type="ECO:0000256" key="4">
    <source>
        <dbReference type="ARBA" id="ARBA00022692"/>
    </source>
</evidence>
<organism evidence="12">
    <name type="scientific">Nakamurella sp. A5-74</name>
    <dbReference type="NCBI Taxonomy" id="3158264"/>
    <lineage>
        <taxon>Bacteria</taxon>
        <taxon>Bacillati</taxon>
        <taxon>Actinomycetota</taxon>
        <taxon>Actinomycetes</taxon>
        <taxon>Nakamurellales</taxon>
        <taxon>Nakamurellaceae</taxon>
        <taxon>Nakamurella</taxon>
    </lineage>
</organism>
<evidence type="ECO:0000256" key="7">
    <source>
        <dbReference type="ARBA" id="ARBA00023065"/>
    </source>
</evidence>
<comment type="subcellular location">
    <subcellularLocation>
        <location evidence="1 10">Cell membrane</location>
        <topology evidence="1 10">Multi-pass membrane protein</topology>
    </subcellularLocation>
</comment>
<comment type="function">
    <text evidence="10">Na(+)/H(+) antiporter that extrudes sodium in exchange for external protons.</text>
</comment>
<feature type="transmembrane region" description="Helical" evidence="10">
    <location>
        <begin position="110"/>
        <end position="132"/>
    </location>
</feature>
<keyword evidence="7 10" id="KW-0406">Ion transport</keyword>
<dbReference type="GO" id="GO:0051453">
    <property type="term" value="P:regulation of intracellular pH"/>
    <property type="evidence" value="ECO:0007669"/>
    <property type="project" value="TreeGrafter"/>
</dbReference>
<evidence type="ECO:0000256" key="6">
    <source>
        <dbReference type="ARBA" id="ARBA00023053"/>
    </source>
</evidence>
<feature type="transmembrane region" description="Helical" evidence="10">
    <location>
        <begin position="153"/>
        <end position="174"/>
    </location>
</feature>
<dbReference type="PANTHER" id="PTHR10110:SF86">
    <property type="entry name" value="SODIUM_HYDROGEN EXCHANGER 7"/>
    <property type="match status" value="1"/>
</dbReference>
<dbReference type="InterPro" id="IPR018422">
    <property type="entry name" value="Cation/H_exchanger_CPA1"/>
</dbReference>
<sequence length="526" mass="55585">MDVLALVVALVIGVVALTPLADAIRIPQPVLLTVFGLLLALLPFTPELAIEPEIVLPVVLPPLLFAATQRTSAREFRNHATAVLTLAVGLTLATVAVVAVVAHALGVPWIAAWVLGAIVSPPDPVAATAVARRLQLPGRLVTILEGEGMFNDATALVAFKVTLAAAVGGGLSWGGTLLELALAVGVGGVVGLALGWLATRALGRIHDSAAETTITLLVPYLGYVGAERFGGSGVLAVLVLGLYLTTFSHGSTTSEGWLLGRSVWSYVDFLLTSLVFALLGFELVKVIGQTSVDGHTVVLALVVAITLIFFRFVWIFPAVALVNFRARRRDAQLPANWRESVVVSWAGMRGVVTVAGALSIPLLTDVGDLFPDRSQVVVVSLTCVLLTLVLQGLTLGPLASQLGVGGSSMDAEQELVVLRRRAAEAALHFIRRSIDDDAEGVPTTVRQAVLEQYEGLIASQQALQDLRAADLGRDVDAAGVLTMWMRRASDAERTFVIDARRQGQVSPEVADDALREIEGRARRAGY</sequence>
<dbReference type="RefSeq" id="WP_353649915.1">
    <property type="nucleotide sequence ID" value="NZ_CP159218.1"/>
</dbReference>
<keyword evidence="5 10" id="KW-1133">Transmembrane helix</keyword>
<evidence type="ECO:0000256" key="9">
    <source>
        <dbReference type="ARBA" id="ARBA00023201"/>
    </source>
</evidence>
<protein>
    <submittedName>
        <fullName evidence="12">Na+/H+ antiporter</fullName>
    </submittedName>
</protein>
<feature type="domain" description="Cation/H+ exchanger transmembrane" evidence="11">
    <location>
        <begin position="15"/>
        <end position="399"/>
    </location>
</feature>
<feature type="transmembrane region" description="Helical" evidence="10">
    <location>
        <begin position="342"/>
        <end position="364"/>
    </location>
</feature>
<keyword evidence="10" id="KW-0050">Antiport</keyword>
<dbReference type="InterPro" id="IPR004705">
    <property type="entry name" value="Cation/H_exchanger_CPA1_bac"/>
</dbReference>
<dbReference type="InterPro" id="IPR006153">
    <property type="entry name" value="Cation/H_exchanger_TM"/>
</dbReference>
<name>A0AAU8DRM1_9ACTN</name>
<dbReference type="Gene3D" id="6.10.140.1330">
    <property type="match status" value="1"/>
</dbReference>
<evidence type="ECO:0000256" key="5">
    <source>
        <dbReference type="ARBA" id="ARBA00022989"/>
    </source>
</evidence>
<keyword evidence="2 10" id="KW-0813">Transport</keyword>
<keyword evidence="6 10" id="KW-0915">Sodium</keyword>
<feature type="transmembrane region" description="Helical" evidence="10">
    <location>
        <begin position="180"/>
        <end position="199"/>
    </location>
</feature>
<evidence type="ECO:0000256" key="10">
    <source>
        <dbReference type="RuleBase" id="RU366002"/>
    </source>
</evidence>
<keyword evidence="4 10" id="KW-0812">Transmembrane</keyword>
<feature type="transmembrane region" description="Helical" evidence="10">
    <location>
        <begin position="296"/>
        <end position="322"/>
    </location>
</feature>
<dbReference type="GO" id="GO:0015386">
    <property type="term" value="F:potassium:proton antiporter activity"/>
    <property type="evidence" value="ECO:0007669"/>
    <property type="project" value="TreeGrafter"/>
</dbReference>
<dbReference type="EMBL" id="CP159218">
    <property type="protein sequence ID" value="XCG64302.1"/>
    <property type="molecule type" value="Genomic_DNA"/>
</dbReference>
<gene>
    <name evidence="12" type="ORF">ABLG96_02830</name>
</gene>
<keyword evidence="9 10" id="KW-0739">Sodium transport</keyword>
<keyword evidence="8 10" id="KW-0472">Membrane</keyword>
<feature type="transmembrane region" description="Helical" evidence="10">
    <location>
        <begin position="80"/>
        <end position="104"/>
    </location>
</feature>
<dbReference type="PANTHER" id="PTHR10110">
    <property type="entry name" value="SODIUM/HYDROGEN EXCHANGER"/>
    <property type="match status" value="1"/>
</dbReference>
<comment type="caution">
    <text evidence="10">Lacks conserved residue(s) required for the propagation of feature annotation.</text>
</comment>
<dbReference type="Pfam" id="PF00999">
    <property type="entry name" value="Na_H_Exchanger"/>
    <property type="match status" value="1"/>
</dbReference>
<keyword evidence="3 10" id="KW-1003">Cell membrane</keyword>
<reference evidence="12" key="1">
    <citation type="submission" date="2024-05" db="EMBL/GenBank/DDBJ databases">
        <authorList>
            <person name="Cai S.Y."/>
            <person name="Jin L.M."/>
            <person name="Li H.R."/>
        </authorList>
    </citation>
    <scope>NUCLEOTIDE SEQUENCE</scope>
    <source>
        <strain evidence="12">A5-74</strain>
    </source>
</reference>
<evidence type="ECO:0000259" key="11">
    <source>
        <dbReference type="Pfam" id="PF00999"/>
    </source>
</evidence>
<evidence type="ECO:0000256" key="1">
    <source>
        <dbReference type="ARBA" id="ARBA00004651"/>
    </source>
</evidence>
<evidence type="ECO:0000256" key="8">
    <source>
        <dbReference type="ARBA" id="ARBA00023136"/>
    </source>
</evidence>
<dbReference type="GO" id="GO:0098719">
    <property type="term" value="P:sodium ion import across plasma membrane"/>
    <property type="evidence" value="ECO:0007669"/>
    <property type="project" value="TreeGrafter"/>
</dbReference>
<dbReference type="GO" id="GO:0005886">
    <property type="term" value="C:plasma membrane"/>
    <property type="evidence" value="ECO:0007669"/>
    <property type="project" value="UniProtKB-SubCell"/>
</dbReference>
<feature type="transmembrane region" description="Helical" evidence="10">
    <location>
        <begin position="263"/>
        <end position="284"/>
    </location>
</feature>
<feature type="transmembrane region" description="Helical" evidence="10">
    <location>
        <begin position="376"/>
        <end position="399"/>
    </location>
</feature>
<dbReference type="AlphaFoldDB" id="A0AAU8DRM1"/>
<dbReference type="NCBIfam" id="TIGR00831">
    <property type="entry name" value="a_cpa1"/>
    <property type="match status" value="1"/>
</dbReference>
<accession>A0AAU8DRM1</accession>
<evidence type="ECO:0000256" key="2">
    <source>
        <dbReference type="ARBA" id="ARBA00022448"/>
    </source>
</evidence>
<evidence type="ECO:0000256" key="3">
    <source>
        <dbReference type="ARBA" id="ARBA00022475"/>
    </source>
</evidence>
<evidence type="ECO:0000313" key="12">
    <source>
        <dbReference type="EMBL" id="XCG64302.1"/>
    </source>
</evidence>
<feature type="transmembrane region" description="Helical" evidence="10">
    <location>
        <begin position="220"/>
        <end position="243"/>
    </location>
</feature>